<sequence length="106" mass="11173">MTRNSNELPSSNQENITPVDNNMPQSPPPTPSPGTSGRTPPPGPTPTQPNYASLAPMAFPNPPPPPANGQPGNPRVILGSIQNRPFSGVNVPTLTENQPLHSRLVQ</sequence>
<dbReference type="EMBL" id="JAKKPZ010000235">
    <property type="protein sequence ID" value="KAI1698090.1"/>
    <property type="molecule type" value="Genomic_DNA"/>
</dbReference>
<dbReference type="AlphaFoldDB" id="A0AAD4MLC6"/>
<feature type="compositionally biased region" description="Polar residues" evidence="1">
    <location>
        <begin position="1"/>
        <end position="23"/>
    </location>
</feature>
<feature type="compositionally biased region" description="Polar residues" evidence="1">
    <location>
        <begin position="80"/>
        <end position="106"/>
    </location>
</feature>
<evidence type="ECO:0000256" key="1">
    <source>
        <dbReference type="SAM" id="MobiDB-lite"/>
    </source>
</evidence>
<accession>A0AAD4MLC6</accession>
<feature type="region of interest" description="Disordered" evidence="1">
    <location>
        <begin position="1"/>
        <end position="106"/>
    </location>
</feature>
<keyword evidence="3" id="KW-1185">Reference proteome</keyword>
<gene>
    <name evidence="2" type="ORF">DdX_18101</name>
</gene>
<dbReference type="Proteomes" id="UP001201812">
    <property type="component" value="Unassembled WGS sequence"/>
</dbReference>
<proteinExistence type="predicted"/>
<organism evidence="2 3">
    <name type="scientific">Ditylenchus destructor</name>
    <dbReference type="NCBI Taxonomy" id="166010"/>
    <lineage>
        <taxon>Eukaryota</taxon>
        <taxon>Metazoa</taxon>
        <taxon>Ecdysozoa</taxon>
        <taxon>Nematoda</taxon>
        <taxon>Chromadorea</taxon>
        <taxon>Rhabditida</taxon>
        <taxon>Tylenchina</taxon>
        <taxon>Tylenchomorpha</taxon>
        <taxon>Sphaerularioidea</taxon>
        <taxon>Anguinidae</taxon>
        <taxon>Anguininae</taxon>
        <taxon>Ditylenchus</taxon>
    </lineage>
</organism>
<protein>
    <submittedName>
        <fullName evidence="2">Uncharacterized protein</fullName>
    </submittedName>
</protein>
<comment type="caution">
    <text evidence="2">The sequence shown here is derived from an EMBL/GenBank/DDBJ whole genome shotgun (WGS) entry which is preliminary data.</text>
</comment>
<name>A0AAD4MLC6_9BILA</name>
<evidence type="ECO:0000313" key="3">
    <source>
        <dbReference type="Proteomes" id="UP001201812"/>
    </source>
</evidence>
<evidence type="ECO:0000313" key="2">
    <source>
        <dbReference type="EMBL" id="KAI1698090.1"/>
    </source>
</evidence>
<reference evidence="2" key="1">
    <citation type="submission" date="2022-01" db="EMBL/GenBank/DDBJ databases">
        <title>Genome Sequence Resource for Two Populations of Ditylenchus destructor, the Migratory Endoparasitic Phytonematode.</title>
        <authorList>
            <person name="Zhang H."/>
            <person name="Lin R."/>
            <person name="Xie B."/>
        </authorList>
    </citation>
    <scope>NUCLEOTIDE SEQUENCE</scope>
    <source>
        <strain evidence="2">BazhouSP</strain>
    </source>
</reference>
<feature type="compositionally biased region" description="Pro residues" evidence="1">
    <location>
        <begin position="59"/>
        <end position="68"/>
    </location>
</feature>